<dbReference type="PaxDb" id="2903-EOD36884"/>
<accession>A0A0D3KM99</accession>
<keyword evidence="2" id="KW-1185">Reference proteome</keyword>
<evidence type="ECO:0008006" key="3">
    <source>
        <dbReference type="Google" id="ProtNLM"/>
    </source>
</evidence>
<dbReference type="PANTHER" id="PTHR12461">
    <property type="entry name" value="HYPOXIA-INDUCIBLE FACTOR 1 ALPHA INHIBITOR-RELATED"/>
    <property type="match status" value="1"/>
</dbReference>
<dbReference type="Gene3D" id="2.60.120.650">
    <property type="entry name" value="Cupin"/>
    <property type="match status" value="1"/>
</dbReference>
<dbReference type="GeneID" id="17282154"/>
<dbReference type="SUPFAM" id="SSF51197">
    <property type="entry name" value="Clavaminate synthase-like"/>
    <property type="match status" value="1"/>
</dbReference>
<dbReference type="Proteomes" id="UP000013827">
    <property type="component" value="Unassembled WGS sequence"/>
</dbReference>
<proteinExistence type="predicted"/>
<dbReference type="HOGENOM" id="CLU_437721_0_0_1"/>
<dbReference type="EnsemblProtists" id="EOD36884">
    <property type="protein sequence ID" value="EOD36884"/>
    <property type="gene ID" value="EMIHUDRAFT_201165"/>
</dbReference>
<reference evidence="1" key="2">
    <citation type="submission" date="2024-10" db="UniProtKB">
        <authorList>
            <consortium name="EnsemblProtists"/>
        </authorList>
    </citation>
    <scope>IDENTIFICATION</scope>
</reference>
<dbReference type="KEGG" id="ehx:EMIHUDRAFT_201165"/>
<dbReference type="AlphaFoldDB" id="A0A0D3KM99"/>
<reference evidence="2" key="1">
    <citation type="journal article" date="2013" name="Nature">
        <title>Pan genome of the phytoplankton Emiliania underpins its global distribution.</title>
        <authorList>
            <person name="Read B.A."/>
            <person name="Kegel J."/>
            <person name="Klute M.J."/>
            <person name="Kuo A."/>
            <person name="Lefebvre S.C."/>
            <person name="Maumus F."/>
            <person name="Mayer C."/>
            <person name="Miller J."/>
            <person name="Monier A."/>
            <person name="Salamov A."/>
            <person name="Young J."/>
            <person name="Aguilar M."/>
            <person name="Claverie J.M."/>
            <person name="Frickenhaus S."/>
            <person name="Gonzalez K."/>
            <person name="Herman E.K."/>
            <person name="Lin Y.C."/>
            <person name="Napier J."/>
            <person name="Ogata H."/>
            <person name="Sarno A.F."/>
            <person name="Shmutz J."/>
            <person name="Schroeder D."/>
            <person name="de Vargas C."/>
            <person name="Verret F."/>
            <person name="von Dassow P."/>
            <person name="Valentin K."/>
            <person name="Van de Peer Y."/>
            <person name="Wheeler G."/>
            <person name="Dacks J.B."/>
            <person name="Delwiche C.F."/>
            <person name="Dyhrman S.T."/>
            <person name="Glockner G."/>
            <person name="John U."/>
            <person name="Richards T."/>
            <person name="Worden A.Z."/>
            <person name="Zhang X."/>
            <person name="Grigoriev I.V."/>
            <person name="Allen A.E."/>
            <person name="Bidle K."/>
            <person name="Borodovsky M."/>
            <person name="Bowler C."/>
            <person name="Brownlee C."/>
            <person name="Cock J.M."/>
            <person name="Elias M."/>
            <person name="Gladyshev V.N."/>
            <person name="Groth M."/>
            <person name="Guda C."/>
            <person name="Hadaegh A."/>
            <person name="Iglesias-Rodriguez M.D."/>
            <person name="Jenkins J."/>
            <person name="Jones B.M."/>
            <person name="Lawson T."/>
            <person name="Leese F."/>
            <person name="Lindquist E."/>
            <person name="Lobanov A."/>
            <person name="Lomsadze A."/>
            <person name="Malik S.B."/>
            <person name="Marsh M.E."/>
            <person name="Mackinder L."/>
            <person name="Mock T."/>
            <person name="Mueller-Roeber B."/>
            <person name="Pagarete A."/>
            <person name="Parker M."/>
            <person name="Probert I."/>
            <person name="Quesneville H."/>
            <person name="Raines C."/>
            <person name="Rensing S.A."/>
            <person name="Riano-Pachon D.M."/>
            <person name="Richier S."/>
            <person name="Rokitta S."/>
            <person name="Shiraiwa Y."/>
            <person name="Soanes D.M."/>
            <person name="van der Giezen M."/>
            <person name="Wahlund T.M."/>
            <person name="Williams B."/>
            <person name="Wilson W."/>
            <person name="Wolfe G."/>
            <person name="Wurch L.L."/>
        </authorList>
    </citation>
    <scope>NUCLEOTIDE SEQUENCE</scope>
</reference>
<evidence type="ECO:0000313" key="2">
    <source>
        <dbReference type="Proteomes" id="UP000013827"/>
    </source>
</evidence>
<dbReference type="RefSeq" id="XP_005789313.1">
    <property type="nucleotide sequence ID" value="XM_005789256.1"/>
</dbReference>
<evidence type="ECO:0000313" key="1">
    <source>
        <dbReference type="EnsemblProtists" id="EOD36884"/>
    </source>
</evidence>
<name>A0A0D3KM99_EMIH1</name>
<dbReference type="PANTHER" id="PTHR12461:SF18">
    <property type="entry name" value="JMJC DOMAIN-CONTAINING PROTEIN"/>
    <property type="match status" value="1"/>
</dbReference>
<protein>
    <recommendedName>
        <fullName evidence="3">Anaphase-promoting complex subunit 1</fullName>
    </recommendedName>
</protein>
<sequence>MPADATSGPSIFALPGRLGDVEALPRAEWPSARRFREYYAPPCGSRVDAAAGIPVVLLGAAAEMPASSRWTDEAFAARDSPYAVTLDNVELAKTETRAAGEAKPLRHDVWLPPPLACGSGTQRLAEAILWFSSGGAQPVAHADGDSEDNFLCVFDGSKRLALWHPRHGGAIESAELGWHNTSRGDATYGGVRSVLAGSAFAGALLPLADLEEAGWPAAATLGAVLAPLALLLLRRRTSRASGRSPSEGLRAEASVGFALGGGGTALQLWAQLEAAMPARLYTKLRYAKLRGGLHAHAPPPVCDGAAGGGKAHWRQLNGSWRRADGTLCVAALTTMDALLRNADTVANRELVLRGLWAVAAATSLVSTAELIGAMVDAGDAHPSLRSELLRLGLPLAELLLHEPWGDDLSAPRARLSPPLLALLGRHRIAPGLDSPVRLLAPPSTLSPRGWLALAGLWARVASGWARSPAATRDEPPVEPALSLETRELFGSPVGLAEVRDASLLLDLRRLAAALHERASRQRASKKLNNLTNDEFFQAQMRNQRSIARQALLREGSQAEGVAEGVAQSEVDVWAAVLTGGERHGTHVHEGSGFSRVLHEPLIDSSRIGSAPFFQGQGGGGKWEEL</sequence>
<organism evidence="1 2">
    <name type="scientific">Emiliania huxleyi (strain CCMP1516)</name>
    <dbReference type="NCBI Taxonomy" id="280463"/>
    <lineage>
        <taxon>Eukaryota</taxon>
        <taxon>Haptista</taxon>
        <taxon>Haptophyta</taxon>
        <taxon>Prymnesiophyceae</taxon>
        <taxon>Isochrysidales</taxon>
        <taxon>Noelaerhabdaceae</taxon>
        <taxon>Emiliania</taxon>
    </lineage>
</organism>